<proteinExistence type="predicted"/>
<organism evidence="2 3">
    <name type="scientific">Streptomyces phage Gilgamesh</name>
    <dbReference type="NCBI Taxonomy" id="2599890"/>
    <lineage>
        <taxon>Viruses</taxon>
        <taxon>Duplodnaviria</taxon>
        <taxon>Heunggongvirae</taxon>
        <taxon>Uroviricota</taxon>
        <taxon>Caudoviricetes</taxon>
        <taxon>Gilgameshvirus</taxon>
        <taxon>Gilgameshvirus gilgamesh</taxon>
    </lineage>
</organism>
<sequence length="159" mass="17054">MPAANLTPVSVLDDALAQARTAARAVLALVAETLHHQFPTGAYLVLTRPSDDAYDVDGDGVTLDSVRDDQGETVQDLDPYSRGTYRLPAVPDDIAALWGSTDPRNPSAVNDLIQRIDGVSPYTFLDFLPLELRTAEEVQAEDDGGRTPLGLPLRPQTGA</sequence>
<dbReference type="EMBL" id="MN234216">
    <property type="protein sequence ID" value="QFG13327.1"/>
    <property type="molecule type" value="Genomic_DNA"/>
</dbReference>
<dbReference type="Proteomes" id="UP000326486">
    <property type="component" value="Segment"/>
</dbReference>
<dbReference type="GeneID" id="80019197"/>
<keyword evidence="3" id="KW-1185">Reference proteome</keyword>
<accession>A0A5J6TTS1</accession>
<name>A0A5J6TTS1_9CAUD</name>
<protein>
    <submittedName>
        <fullName evidence="2">Uncharacterized protein</fullName>
    </submittedName>
</protein>
<evidence type="ECO:0000256" key="1">
    <source>
        <dbReference type="SAM" id="MobiDB-lite"/>
    </source>
</evidence>
<evidence type="ECO:0000313" key="2">
    <source>
        <dbReference type="EMBL" id="QFG13327.1"/>
    </source>
</evidence>
<evidence type="ECO:0000313" key="3">
    <source>
        <dbReference type="Proteomes" id="UP000326486"/>
    </source>
</evidence>
<feature type="region of interest" description="Disordered" evidence="1">
    <location>
        <begin position="138"/>
        <end position="159"/>
    </location>
</feature>
<reference evidence="2 3" key="1">
    <citation type="submission" date="2019-07" db="EMBL/GenBank/DDBJ databases">
        <authorList>
            <person name="Almisry A."/>
            <person name="Mousa M."/>
            <person name="Gordon L.L."/>
            <person name="Lee M."/>
            <person name="Mandava P."/>
            <person name="Moxley J.T."/>
            <person name="Shaffer C.D."/>
            <person name="Weston-Hafer K.A."/>
            <person name="Garlena R.A."/>
            <person name="Russell D.A."/>
            <person name="Pope W.H."/>
            <person name="Jacobs-Sera D."/>
            <person name="Hatfull G.F."/>
        </authorList>
    </citation>
    <scope>NUCLEOTIDE SEQUENCE [LARGE SCALE GENOMIC DNA]</scope>
</reference>
<dbReference type="KEGG" id="vg:80019197"/>
<dbReference type="RefSeq" id="YP_010754603.1">
    <property type="nucleotide sequence ID" value="NC_073461.1"/>
</dbReference>
<gene>
    <name evidence="2" type="primary">135</name>
    <name evidence="2" type="ORF">SEA_GILGAMESH_135</name>
</gene>